<protein>
    <recommendedName>
        <fullName evidence="2">Kinesin motor domain-containing protein</fullName>
    </recommendedName>
</protein>
<dbReference type="InterPro" id="IPR001752">
    <property type="entry name" value="Kinesin_motor_dom"/>
</dbReference>
<dbReference type="InterPro" id="IPR027417">
    <property type="entry name" value="P-loop_NTPase"/>
</dbReference>
<dbReference type="PROSITE" id="PS50067">
    <property type="entry name" value="KINESIN_MOTOR_2"/>
    <property type="match status" value="1"/>
</dbReference>
<comment type="caution">
    <text evidence="1">Lacks conserved residue(s) required for the propagation of feature annotation.</text>
</comment>
<dbReference type="RefSeq" id="XP_062763914.1">
    <property type="nucleotide sequence ID" value="XM_062906105.1"/>
</dbReference>
<accession>A0ABR0H7A4</accession>
<dbReference type="PRINTS" id="PR00380">
    <property type="entry name" value="KINESINHEAVY"/>
</dbReference>
<dbReference type="PANTHER" id="PTHR24115:SF0">
    <property type="entry name" value="FI21273P1-RELATED"/>
    <property type="match status" value="1"/>
</dbReference>
<dbReference type="SUPFAM" id="SSF52540">
    <property type="entry name" value="P-loop containing nucleoside triphosphate hydrolases"/>
    <property type="match status" value="1"/>
</dbReference>
<feature type="domain" description="Kinesin motor" evidence="2">
    <location>
        <begin position="1"/>
        <end position="209"/>
    </location>
</feature>
<dbReference type="Proteomes" id="UP001326199">
    <property type="component" value="Unassembled WGS sequence"/>
</dbReference>
<evidence type="ECO:0000313" key="3">
    <source>
        <dbReference type="EMBL" id="KAK4663948.1"/>
    </source>
</evidence>
<proteinExistence type="inferred from homology"/>
<dbReference type="PANTHER" id="PTHR24115">
    <property type="entry name" value="KINESIN-RELATED"/>
    <property type="match status" value="1"/>
</dbReference>
<dbReference type="EMBL" id="JAFFHB010000007">
    <property type="protein sequence ID" value="KAK4663948.1"/>
    <property type="molecule type" value="Genomic_DNA"/>
</dbReference>
<organism evidence="3 4">
    <name type="scientific">Podospora pseudopauciseta</name>
    <dbReference type="NCBI Taxonomy" id="2093780"/>
    <lineage>
        <taxon>Eukaryota</taxon>
        <taxon>Fungi</taxon>
        <taxon>Dikarya</taxon>
        <taxon>Ascomycota</taxon>
        <taxon>Pezizomycotina</taxon>
        <taxon>Sordariomycetes</taxon>
        <taxon>Sordariomycetidae</taxon>
        <taxon>Sordariales</taxon>
        <taxon>Podosporaceae</taxon>
        <taxon>Podospora</taxon>
    </lineage>
</organism>
<evidence type="ECO:0000256" key="1">
    <source>
        <dbReference type="PROSITE-ProRule" id="PRU00283"/>
    </source>
</evidence>
<evidence type="ECO:0000313" key="4">
    <source>
        <dbReference type="Proteomes" id="UP001326199"/>
    </source>
</evidence>
<comment type="caution">
    <text evidence="3">The sequence shown here is derived from an EMBL/GenBank/DDBJ whole genome shotgun (WGS) entry which is preliminary data.</text>
</comment>
<evidence type="ECO:0000259" key="2">
    <source>
        <dbReference type="PROSITE" id="PS50067"/>
    </source>
</evidence>
<dbReference type="InterPro" id="IPR027640">
    <property type="entry name" value="Kinesin-like_fam"/>
</dbReference>
<sequence length="427" mass="47075">MFAYGQTGSGKTFTVSGLEEHGTLQKRLMDGTLEGERKLCIAQKHPLTSKAELLSLIPTASSLRKTAPTLKNDSSSRSHAICRIRIGNRSIPAAEDGLLYLIDLAGSEAARDKSTHDAARMREAREINTSLSALKDCIRGRAMVDLDQRSGKKAHVPFRQSTLTKTLKHPGGGFEEGGKRVVVACVNPCLADTQASRNTLRYAELLMVTAFGPAGKKVQEYDEKRPVTWGNGEVRDRKPLVLMGNVLAPTESGAQLLRLPVGEFVERCLKTPGVTMEQATTFESKFWQLHVDNLRSQSSSQHSKEKPEVKLTRMERLYSSADIEGPPHARDVPFKERIRPGMVVSYRSMGTEQMGVVLSRADAVGERVRDLTGVQGERYLCAMVVPAILPGAYDVGLWMQVVVGVGEVEAEVVLEWDVTTRYYYLTV</sequence>
<gene>
    <name evidence="3" type="ORF">QC763_0080800</name>
</gene>
<dbReference type="Pfam" id="PF00225">
    <property type="entry name" value="Kinesin"/>
    <property type="match status" value="1"/>
</dbReference>
<dbReference type="SMART" id="SM00129">
    <property type="entry name" value="KISc"/>
    <property type="match status" value="1"/>
</dbReference>
<reference evidence="3 4" key="1">
    <citation type="journal article" date="2023" name="bioRxiv">
        <title>High-quality genome assemblies of four members of thePodospora anserinaspecies complex.</title>
        <authorList>
            <person name="Ament-Velasquez S.L."/>
            <person name="Vogan A.A."/>
            <person name="Wallerman O."/>
            <person name="Hartmann F."/>
            <person name="Gautier V."/>
            <person name="Silar P."/>
            <person name="Giraud T."/>
            <person name="Johannesson H."/>
        </authorList>
    </citation>
    <scope>NUCLEOTIDE SEQUENCE [LARGE SCALE GENOMIC DNA]</scope>
    <source>
        <strain evidence="3 4">CBS 411.78</strain>
    </source>
</reference>
<dbReference type="GeneID" id="87926265"/>
<comment type="similarity">
    <text evidence="1">Belongs to the TRAFAC class myosin-kinesin ATPase superfamily. Kinesin family.</text>
</comment>
<dbReference type="InterPro" id="IPR036961">
    <property type="entry name" value="Kinesin_motor_dom_sf"/>
</dbReference>
<keyword evidence="4" id="KW-1185">Reference proteome</keyword>
<dbReference type="Gene3D" id="3.40.850.10">
    <property type="entry name" value="Kinesin motor domain"/>
    <property type="match status" value="1"/>
</dbReference>
<name>A0ABR0H7A4_9PEZI</name>